<dbReference type="EMBL" id="CP110820">
    <property type="protein sequence ID" value="WPX96466.1"/>
    <property type="molecule type" value="Genomic_DNA"/>
</dbReference>
<dbReference type="EC" id="3.4.21.89" evidence="4 9"/>
<dbReference type="PANTHER" id="PTHR43390:SF1">
    <property type="entry name" value="CHLOROPLAST PROCESSING PEPTIDASE"/>
    <property type="match status" value="1"/>
</dbReference>
<evidence type="ECO:0000256" key="7">
    <source>
        <dbReference type="ARBA" id="ARBA00022801"/>
    </source>
</evidence>
<dbReference type="InterPro" id="IPR000223">
    <property type="entry name" value="Pept_S26A_signal_pept_1"/>
</dbReference>
<dbReference type="PRINTS" id="PR00727">
    <property type="entry name" value="LEADERPTASE"/>
</dbReference>
<dbReference type="InterPro" id="IPR019533">
    <property type="entry name" value="Peptidase_S26"/>
</dbReference>
<keyword evidence="6 9" id="KW-0812">Transmembrane</keyword>
<evidence type="ECO:0000313" key="11">
    <source>
        <dbReference type="EMBL" id="WPX96466.1"/>
    </source>
</evidence>
<organism evidence="11 12">
    <name type="scientific">Candidatus Bandiella euplotis</name>
    <dbReference type="NCBI Taxonomy" id="1664265"/>
    <lineage>
        <taxon>Bacteria</taxon>
        <taxon>Pseudomonadati</taxon>
        <taxon>Pseudomonadota</taxon>
        <taxon>Alphaproteobacteria</taxon>
        <taxon>Rickettsiales</taxon>
        <taxon>Candidatus Midichloriaceae</taxon>
        <taxon>Candidatus Bandiella</taxon>
    </lineage>
</organism>
<dbReference type="Pfam" id="PF10502">
    <property type="entry name" value="Peptidase_S26"/>
    <property type="match status" value="1"/>
</dbReference>
<sequence length="244" mass="28664">MKTFFTYKKLKELFNSLIFAFVFAFLFQTFLYQPFKIPSRSMEPNLMIGDYLFVEKFAYGYSNSSLSFWLNRFDIFPQTFFYNKPKRGDVIVFLLPRDHSLHYIKRLIGLPGDEIQVKKGQLYINGVPTAIERIDTQKTADTDGRDIFQETLPNNISYKVYIARNSDKSTMPNDTPIYKVPQDHYFFMGDNRDNSIDSRYLNDVGFVPVGNVLGKAKFVYWSSDFSIWDMVTKFKTDRAFKLIN</sequence>
<comment type="similarity">
    <text evidence="3 9">Belongs to the peptidase S26 family.</text>
</comment>
<evidence type="ECO:0000256" key="2">
    <source>
        <dbReference type="ARBA" id="ARBA00004162"/>
    </source>
</evidence>
<dbReference type="InterPro" id="IPR019757">
    <property type="entry name" value="Pept_S26A_signal_pept_1_Lys-AS"/>
</dbReference>
<protein>
    <recommendedName>
        <fullName evidence="5 9">Signal peptidase I</fullName>
        <ecNumber evidence="4 9">3.4.21.89</ecNumber>
    </recommendedName>
</protein>
<evidence type="ECO:0000256" key="8">
    <source>
        <dbReference type="ARBA" id="ARBA00022989"/>
    </source>
</evidence>
<dbReference type="PANTHER" id="PTHR43390">
    <property type="entry name" value="SIGNAL PEPTIDASE I"/>
    <property type="match status" value="1"/>
</dbReference>
<evidence type="ECO:0000256" key="1">
    <source>
        <dbReference type="ARBA" id="ARBA00000677"/>
    </source>
</evidence>
<dbReference type="NCBIfam" id="TIGR02227">
    <property type="entry name" value="sigpep_I_bact"/>
    <property type="match status" value="1"/>
</dbReference>
<keyword evidence="12" id="KW-1185">Reference proteome</keyword>
<evidence type="ECO:0000256" key="9">
    <source>
        <dbReference type="RuleBase" id="RU362042"/>
    </source>
</evidence>
<comment type="catalytic activity">
    <reaction evidence="1 9">
        <text>Cleavage of hydrophobic, N-terminal signal or leader sequences from secreted and periplasmic proteins.</text>
        <dbReference type="EC" id="3.4.21.89"/>
    </reaction>
</comment>
<keyword evidence="9" id="KW-0645">Protease</keyword>
<feature type="domain" description="Peptidase S26" evidence="10">
    <location>
        <begin position="11"/>
        <end position="221"/>
    </location>
</feature>
<dbReference type="InterPro" id="IPR019758">
    <property type="entry name" value="Pept_S26A_signal_pept_1_CS"/>
</dbReference>
<evidence type="ECO:0000256" key="6">
    <source>
        <dbReference type="ARBA" id="ARBA00022692"/>
    </source>
</evidence>
<dbReference type="RefSeq" id="WP_323733259.1">
    <property type="nucleotide sequence ID" value="NZ_CP110820.1"/>
</dbReference>
<dbReference type="InterPro" id="IPR036286">
    <property type="entry name" value="LexA/Signal_pep-like_sf"/>
</dbReference>
<dbReference type="CDD" id="cd06530">
    <property type="entry name" value="S26_SPase_I"/>
    <property type="match status" value="1"/>
</dbReference>
<dbReference type="PROSITE" id="PS00761">
    <property type="entry name" value="SPASE_I_3"/>
    <property type="match status" value="1"/>
</dbReference>
<evidence type="ECO:0000259" key="10">
    <source>
        <dbReference type="Pfam" id="PF10502"/>
    </source>
</evidence>
<evidence type="ECO:0000256" key="3">
    <source>
        <dbReference type="ARBA" id="ARBA00009370"/>
    </source>
</evidence>
<accession>A0ABZ0UMJ1</accession>
<feature type="transmembrane region" description="Helical" evidence="9">
    <location>
        <begin position="12"/>
        <end position="32"/>
    </location>
</feature>
<evidence type="ECO:0000256" key="4">
    <source>
        <dbReference type="ARBA" id="ARBA00013208"/>
    </source>
</evidence>
<gene>
    <name evidence="11" type="ORF">Bandiella_00580</name>
</gene>
<comment type="subcellular location">
    <subcellularLocation>
        <location evidence="2">Cell membrane</location>
        <topology evidence="2">Single-pass membrane protein</topology>
    </subcellularLocation>
    <subcellularLocation>
        <location evidence="9">Membrane</location>
        <topology evidence="9">Single-pass type II membrane protein</topology>
    </subcellularLocation>
</comment>
<evidence type="ECO:0000256" key="5">
    <source>
        <dbReference type="ARBA" id="ARBA00019232"/>
    </source>
</evidence>
<proteinExistence type="inferred from homology"/>
<dbReference type="SUPFAM" id="SSF51306">
    <property type="entry name" value="LexA/Signal peptidase"/>
    <property type="match status" value="1"/>
</dbReference>
<dbReference type="Proteomes" id="UP001327219">
    <property type="component" value="Chromosome"/>
</dbReference>
<dbReference type="Gene3D" id="2.10.109.10">
    <property type="entry name" value="Umud Fragment, subunit A"/>
    <property type="match status" value="1"/>
</dbReference>
<name>A0ABZ0UMJ1_9RICK</name>
<keyword evidence="9" id="KW-0472">Membrane</keyword>
<keyword evidence="8 9" id="KW-1133">Transmembrane helix</keyword>
<reference evidence="11 12" key="1">
    <citation type="submission" date="2022-11" db="EMBL/GenBank/DDBJ databases">
        <title>Host association and intracellularity evolved multiple times independently in the Rickettsiales.</title>
        <authorList>
            <person name="Castelli M."/>
            <person name="Nardi T."/>
            <person name="Gammuto L."/>
            <person name="Bellinzona G."/>
            <person name="Sabaneyeva E."/>
            <person name="Potekhin A."/>
            <person name="Serra V."/>
            <person name="Petroni G."/>
            <person name="Sassera D."/>
        </authorList>
    </citation>
    <scope>NUCLEOTIDE SEQUENCE [LARGE SCALE GENOMIC DNA]</scope>
    <source>
        <strain evidence="11 12">NDG2</strain>
    </source>
</reference>
<dbReference type="PROSITE" id="PS00760">
    <property type="entry name" value="SPASE_I_2"/>
    <property type="match status" value="1"/>
</dbReference>
<evidence type="ECO:0000313" key="12">
    <source>
        <dbReference type="Proteomes" id="UP001327219"/>
    </source>
</evidence>
<keyword evidence="7 9" id="KW-0378">Hydrolase</keyword>